<comment type="caution">
    <text evidence="1">The sequence shown here is derived from an EMBL/GenBank/DDBJ whole genome shotgun (WGS) entry which is preliminary data.</text>
</comment>
<dbReference type="PANTHER" id="PTHR47018:SF1">
    <property type="entry name" value="TESMIN_TSO1-LIKE CXC DOMAIN-CONTAINING PROTEIN"/>
    <property type="match status" value="1"/>
</dbReference>
<dbReference type="Proteomes" id="UP001152795">
    <property type="component" value="Unassembled WGS sequence"/>
</dbReference>
<gene>
    <name evidence="1" type="ORF">PACLA_8A003562</name>
</gene>
<keyword evidence="2" id="KW-1185">Reference proteome</keyword>
<dbReference type="AlphaFoldDB" id="A0A6S7IYC1"/>
<evidence type="ECO:0000313" key="1">
    <source>
        <dbReference type="EMBL" id="CAB4006548.1"/>
    </source>
</evidence>
<dbReference type="PANTHER" id="PTHR47018">
    <property type="entry name" value="CXC DOMAIN-CONTAINING PROTEIN-RELATED"/>
    <property type="match status" value="1"/>
</dbReference>
<accession>A0A6S7IYC1</accession>
<proteinExistence type="predicted"/>
<name>A0A6S7IYC1_PARCT</name>
<dbReference type="OrthoDB" id="5987365at2759"/>
<organism evidence="1 2">
    <name type="scientific">Paramuricea clavata</name>
    <name type="common">Red gorgonian</name>
    <name type="synonym">Violescent sea-whip</name>
    <dbReference type="NCBI Taxonomy" id="317549"/>
    <lineage>
        <taxon>Eukaryota</taxon>
        <taxon>Metazoa</taxon>
        <taxon>Cnidaria</taxon>
        <taxon>Anthozoa</taxon>
        <taxon>Octocorallia</taxon>
        <taxon>Malacalcyonacea</taxon>
        <taxon>Plexauridae</taxon>
        <taxon>Paramuricea</taxon>
    </lineage>
</organism>
<sequence>MSLLSGREGSVSFKSTSGPFYNCCHGQIDHNPSSTTAKDSFHGTGISLFQHPSMDNPGTERPPINISQDTGKSIKELPASYTDVIPVSATGGKAQIPATISEIKSDGNSFARGMKDELKWLEQSSAIILNQETLEENVNVSWSAFHSHQPSCTPPNSIAISALLPLFPLFPDQAKSVTMIKHAMDVIKLSVNHLNPSQVPVIALDQPLYAVAKEIQWKMCDNYGEDKFVMVFGGLHVEQAFLKVNDQWLENSGWTAALVDTNVATPGTAELFIKVSSITRTQRAHQVTASMLFILLQRAYKRYANGMTEDVLTFDEWCTSKVSTVPQFQFWHTSLQLELLLLVFLKSLCRADFGMYVDAVWKMLPWFFALNHPNYARSLTIHVRDMRALGDQAPSVAQAFNQGLFAVSKPLRRFSAISIDQAHKQNNAMVKGDGGAVDLTEKANALRRWMLSGPEMARLVNEFEACVAPEACHDASYHHEAQKSFQVAFHQDVKSLVQVYEDFGNPFDEESADLVVLDSKVVADKEGVLRMQQVEELGRKQCEKFIQEHLVERKTPLDEPITRNKLDFFSTTSQKKKSKVNQKFSSMKSDCSLFSRLFIACQTRNCDLDDFFRHENQGCPPSLSDEGNLRLP</sequence>
<evidence type="ECO:0000313" key="2">
    <source>
        <dbReference type="Proteomes" id="UP001152795"/>
    </source>
</evidence>
<reference evidence="1" key="1">
    <citation type="submission" date="2020-04" db="EMBL/GenBank/DDBJ databases">
        <authorList>
            <person name="Alioto T."/>
            <person name="Alioto T."/>
            <person name="Gomez Garrido J."/>
        </authorList>
    </citation>
    <scope>NUCLEOTIDE SEQUENCE</scope>
    <source>
        <strain evidence="1">A484AB</strain>
    </source>
</reference>
<dbReference type="EMBL" id="CACRXK020005538">
    <property type="protein sequence ID" value="CAB4006548.1"/>
    <property type="molecule type" value="Genomic_DNA"/>
</dbReference>
<protein>
    <submittedName>
        <fullName evidence="1">Uncharacterized protein</fullName>
    </submittedName>
</protein>